<protein>
    <submittedName>
        <fullName evidence="4">CAP domain-containing protein</fullName>
    </submittedName>
</protein>
<dbReference type="InterPro" id="IPR014044">
    <property type="entry name" value="CAP_dom"/>
</dbReference>
<evidence type="ECO:0000313" key="5">
    <source>
        <dbReference type="Proteomes" id="UP000237632"/>
    </source>
</evidence>
<dbReference type="Gene3D" id="3.40.33.10">
    <property type="entry name" value="CAP"/>
    <property type="match status" value="1"/>
</dbReference>
<dbReference type="EMBL" id="PVHK01000217">
    <property type="protein sequence ID" value="PRH39024.1"/>
    <property type="molecule type" value="Genomic_DNA"/>
</dbReference>
<evidence type="ECO:0000256" key="1">
    <source>
        <dbReference type="SAM" id="MobiDB-lite"/>
    </source>
</evidence>
<accession>A0AA44XVS8</accession>
<feature type="region of interest" description="Disordered" evidence="1">
    <location>
        <begin position="27"/>
        <end position="55"/>
    </location>
</feature>
<feature type="compositionally biased region" description="Polar residues" evidence="1">
    <location>
        <begin position="46"/>
        <end position="55"/>
    </location>
</feature>
<feature type="compositionally biased region" description="Low complexity" evidence="1">
    <location>
        <begin position="31"/>
        <end position="41"/>
    </location>
</feature>
<comment type="caution">
    <text evidence="4">The sequence shown here is derived from an EMBL/GenBank/DDBJ whole genome shotgun (WGS) entry which is preliminary data.</text>
</comment>
<dbReference type="SUPFAM" id="SSF55797">
    <property type="entry name" value="PR-1-like"/>
    <property type="match status" value="1"/>
</dbReference>
<proteinExistence type="predicted"/>
<dbReference type="RefSeq" id="WP_060081638.1">
    <property type="nucleotide sequence ID" value="NZ_CADFFA010000024.1"/>
</dbReference>
<dbReference type="InterPro" id="IPR035940">
    <property type="entry name" value="CAP_sf"/>
</dbReference>
<dbReference type="Pfam" id="PF00188">
    <property type="entry name" value="CAP"/>
    <property type="match status" value="1"/>
</dbReference>
<dbReference type="PROSITE" id="PS51257">
    <property type="entry name" value="PROKAR_LIPOPROTEIN"/>
    <property type="match status" value="1"/>
</dbReference>
<evidence type="ECO:0000256" key="2">
    <source>
        <dbReference type="SAM" id="SignalP"/>
    </source>
</evidence>
<sequence length="334" mass="33979">MKKIASTSLTALSLAAAMALAACGGGGGDSGSASTPSNGSGPTPPQQTVTSGNVSTPQYAANSMQLAAFNLLNQYRQQCGFPALTENTFLDQAAQNHAQYLGLNGGAITDTESSTNAGFTGVTYTDRAVKAGFVSGASVGGVSGGYYTNATLSQTQYGEQLAYDWMSGVYHIGVAAWPVTEVGIGFNQTTYNGYPEIQATLSFANEAKTITSNGPITFPCQGTAGVAYSAGGETPLPPNTSGNWGTPIAIAGNLTDTIVLLSATLTPVSGGSPLNLQLLDSANDPNKLLPAYQAVAYPTTPLSPNTAYSVSISGTVNGTPFSRNFTFTTGNVIG</sequence>
<dbReference type="Proteomes" id="UP000237632">
    <property type="component" value="Unassembled WGS sequence"/>
</dbReference>
<organism evidence="4 5">
    <name type="scientific">Burkholderia vietnamiensis</name>
    <dbReference type="NCBI Taxonomy" id="60552"/>
    <lineage>
        <taxon>Bacteria</taxon>
        <taxon>Pseudomonadati</taxon>
        <taxon>Pseudomonadota</taxon>
        <taxon>Betaproteobacteria</taxon>
        <taxon>Burkholderiales</taxon>
        <taxon>Burkholderiaceae</taxon>
        <taxon>Burkholderia</taxon>
        <taxon>Burkholderia cepacia complex</taxon>
    </lineage>
</organism>
<feature type="signal peptide" evidence="2">
    <location>
        <begin position="1"/>
        <end position="21"/>
    </location>
</feature>
<feature type="domain" description="SCP" evidence="3">
    <location>
        <begin position="69"/>
        <end position="194"/>
    </location>
</feature>
<feature type="chain" id="PRO_5041297827" evidence="2">
    <location>
        <begin position="22"/>
        <end position="334"/>
    </location>
</feature>
<name>A0AA44XVS8_BURVI</name>
<evidence type="ECO:0000313" key="4">
    <source>
        <dbReference type="EMBL" id="PRH39024.1"/>
    </source>
</evidence>
<gene>
    <name evidence="4" type="ORF">C6T65_28655</name>
</gene>
<reference evidence="4 5" key="1">
    <citation type="submission" date="2018-03" db="EMBL/GenBank/DDBJ databases">
        <authorList>
            <person name="Nguyen K."/>
            <person name="Fouts D."/>
            <person name="Sutton G."/>
        </authorList>
    </citation>
    <scope>NUCLEOTIDE SEQUENCE [LARGE SCALE GENOMIC DNA]</scope>
    <source>
        <strain evidence="4 5">AU3578</strain>
    </source>
</reference>
<dbReference type="AlphaFoldDB" id="A0AA44XVS8"/>
<evidence type="ECO:0000259" key="3">
    <source>
        <dbReference type="Pfam" id="PF00188"/>
    </source>
</evidence>
<keyword evidence="2" id="KW-0732">Signal</keyword>